<dbReference type="RefSeq" id="WP_183318243.1">
    <property type="nucleotide sequence ID" value="NZ_JACIEN010000007.1"/>
</dbReference>
<organism evidence="2 3">
    <name type="scientific">Chelatococcus caeni</name>
    <dbReference type="NCBI Taxonomy" id="1348468"/>
    <lineage>
        <taxon>Bacteria</taxon>
        <taxon>Pseudomonadati</taxon>
        <taxon>Pseudomonadota</taxon>
        <taxon>Alphaproteobacteria</taxon>
        <taxon>Hyphomicrobiales</taxon>
        <taxon>Chelatococcaceae</taxon>
        <taxon>Chelatococcus</taxon>
    </lineage>
</organism>
<dbReference type="EMBL" id="JACIEN010000007">
    <property type="protein sequence ID" value="MBB4019455.1"/>
    <property type="molecule type" value="Genomic_DNA"/>
</dbReference>
<gene>
    <name evidence="2" type="ORF">GGR16_004506</name>
</gene>
<feature type="transmembrane region" description="Helical" evidence="1">
    <location>
        <begin position="88"/>
        <end position="108"/>
    </location>
</feature>
<accession>A0A840C1M8</accession>
<sequence length="171" mass="18593">MSRSLKSGSGAMSAFSLLALLLVAVTMGLALAHALEFPGKTRLDEPTYRAVQAIYYPGFTIGGLIGEFGGMLALAVLLFLTPAATERFWWIAAALGFLLAAHAVYWAVTHPVNNAWLKDTQLVGAGKLFFGLFASPDADWRQMRDIWEWSHVARACLATLAFLSMALAIMR</sequence>
<feature type="transmembrane region" description="Helical" evidence="1">
    <location>
        <begin position="152"/>
        <end position="170"/>
    </location>
</feature>
<reference evidence="2 3" key="1">
    <citation type="submission" date="2020-08" db="EMBL/GenBank/DDBJ databases">
        <title>Genomic Encyclopedia of Type Strains, Phase IV (KMG-IV): sequencing the most valuable type-strain genomes for metagenomic binning, comparative biology and taxonomic classification.</title>
        <authorList>
            <person name="Goeker M."/>
        </authorList>
    </citation>
    <scope>NUCLEOTIDE SEQUENCE [LARGE SCALE GENOMIC DNA]</scope>
    <source>
        <strain evidence="2 3">DSM 103737</strain>
    </source>
</reference>
<dbReference type="Proteomes" id="UP000577362">
    <property type="component" value="Unassembled WGS sequence"/>
</dbReference>
<dbReference type="AlphaFoldDB" id="A0A840C1M8"/>
<keyword evidence="3" id="KW-1185">Reference proteome</keyword>
<name>A0A840C1M8_9HYPH</name>
<keyword evidence="1" id="KW-0812">Transmembrane</keyword>
<protein>
    <submittedName>
        <fullName evidence="2">Vacuolar-type H+-ATPase subunit I/STV1</fullName>
    </submittedName>
</protein>
<evidence type="ECO:0000313" key="3">
    <source>
        <dbReference type="Proteomes" id="UP000577362"/>
    </source>
</evidence>
<feature type="transmembrane region" description="Helical" evidence="1">
    <location>
        <begin position="58"/>
        <end position="81"/>
    </location>
</feature>
<evidence type="ECO:0000256" key="1">
    <source>
        <dbReference type="SAM" id="Phobius"/>
    </source>
</evidence>
<keyword evidence="1" id="KW-0472">Membrane</keyword>
<comment type="caution">
    <text evidence="2">The sequence shown here is derived from an EMBL/GenBank/DDBJ whole genome shotgun (WGS) entry which is preliminary data.</text>
</comment>
<evidence type="ECO:0000313" key="2">
    <source>
        <dbReference type="EMBL" id="MBB4019455.1"/>
    </source>
</evidence>
<keyword evidence="1" id="KW-1133">Transmembrane helix</keyword>
<proteinExistence type="predicted"/>